<evidence type="ECO:0000256" key="2">
    <source>
        <dbReference type="SAM" id="Phobius"/>
    </source>
</evidence>
<name>A0A7J6Y3P3_TRYCR</name>
<dbReference type="AlphaFoldDB" id="A0A7J6Y3P3"/>
<dbReference type="EMBL" id="JABDHM010000038">
    <property type="protein sequence ID" value="KAF5221361.1"/>
    <property type="molecule type" value="Genomic_DNA"/>
</dbReference>
<protein>
    <submittedName>
        <fullName evidence="3">Uncharacterized protein</fullName>
    </submittedName>
</protein>
<organism evidence="3 4">
    <name type="scientific">Trypanosoma cruzi</name>
    <dbReference type="NCBI Taxonomy" id="5693"/>
    <lineage>
        <taxon>Eukaryota</taxon>
        <taxon>Discoba</taxon>
        <taxon>Euglenozoa</taxon>
        <taxon>Kinetoplastea</taxon>
        <taxon>Metakinetoplastina</taxon>
        <taxon>Trypanosomatida</taxon>
        <taxon>Trypanosomatidae</taxon>
        <taxon>Trypanosoma</taxon>
        <taxon>Schizotrypanum</taxon>
    </lineage>
</organism>
<evidence type="ECO:0000313" key="3">
    <source>
        <dbReference type="EMBL" id="KAF5221361.1"/>
    </source>
</evidence>
<feature type="region of interest" description="Disordered" evidence="1">
    <location>
        <begin position="210"/>
        <end position="237"/>
    </location>
</feature>
<gene>
    <name evidence="3" type="ORF">ECC02_005603</name>
</gene>
<reference evidence="3 4" key="1">
    <citation type="journal article" date="2019" name="Genome Biol. Evol.">
        <title>Nanopore Sequencing Significantly Improves Genome Assembly of the Protozoan Parasite Trypanosoma cruzi.</title>
        <authorList>
            <person name="Diaz-Viraque F."/>
            <person name="Pita S."/>
            <person name="Greif G."/>
            <person name="de Souza R.C.M."/>
            <person name="Iraola G."/>
            <person name="Robello C."/>
        </authorList>
    </citation>
    <scope>NUCLEOTIDE SEQUENCE [LARGE SCALE GENOMIC DNA]</scope>
    <source>
        <strain evidence="3 4">Berenice</strain>
    </source>
</reference>
<comment type="caution">
    <text evidence="3">The sequence shown here is derived from an EMBL/GenBank/DDBJ whole genome shotgun (WGS) entry which is preliminary data.</text>
</comment>
<feature type="region of interest" description="Disordered" evidence="1">
    <location>
        <begin position="79"/>
        <end position="114"/>
    </location>
</feature>
<accession>A0A7J6Y3P3</accession>
<keyword evidence="2" id="KW-0472">Membrane</keyword>
<feature type="compositionally biased region" description="Polar residues" evidence="1">
    <location>
        <begin position="210"/>
        <end position="219"/>
    </location>
</feature>
<keyword evidence="2" id="KW-0812">Transmembrane</keyword>
<dbReference type="VEuPathDB" id="TriTrypDB:ECC02_005603"/>
<dbReference type="VEuPathDB" id="TriTrypDB:BCY84_01653"/>
<evidence type="ECO:0000313" key="4">
    <source>
        <dbReference type="Proteomes" id="UP000583944"/>
    </source>
</evidence>
<proteinExistence type="predicted"/>
<feature type="transmembrane region" description="Helical" evidence="2">
    <location>
        <begin position="6"/>
        <end position="23"/>
    </location>
</feature>
<dbReference type="Proteomes" id="UP000583944">
    <property type="component" value="Unassembled WGS sequence"/>
</dbReference>
<sequence>MSFLLAIVRITGFVLFFMALLHVKKTRLRHLPSRRTRVSRHHGETCVWMERLANAVIEMFYVSLQEKETTTTTTMMNDEKENRGRQQTATFDAAGPRLRGQGNNARSEDSTGVKGAPRRLLDFIEERLEAMLEDRGIAANATFKVHSIGHRPPSVRAIRVTNLTGTEFTSNSPATPQAGVGSVAAGNSSMATTIPCTPGVPAATNTAGAVSAGVSNPASQKVKGRSAQLGPHASDEMGEMRSADALYEETLGGNTASLPATAVELEAEVEYSGGADFSLQADICLARGRLLPVSVRVNEVKYIKAHVRACAKLQYERATMDSRRKPYLQCTFWLESEPTFSLKMSTLFTRYYINDFFAVPLIAKFFLLRFVRHRMMLPNGAGVTVKVPLPENIVDGGTQMWCASINDVATAVSSVNGRGPSRGVG</sequence>
<keyword evidence="2" id="KW-1133">Transmembrane helix</keyword>
<evidence type="ECO:0000256" key="1">
    <source>
        <dbReference type="SAM" id="MobiDB-lite"/>
    </source>
</evidence>